<accession>B0VJA6</accession>
<dbReference type="InterPro" id="IPR000834">
    <property type="entry name" value="Peptidase_M14"/>
</dbReference>
<dbReference type="EC" id="3.4.17.-" evidence="9"/>
<evidence type="ECO:0000259" key="8">
    <source>
        <dbReference type="PROSITE" id="PS52035"/>
    </source>
</evidence>
<dbReference type="GO" id="GO:0004181">
    <property type="term" value="F:metallocarboxypeptidase activity"/>
    <property type="evidence" value="ECO:0007669"/>
    <property type="project" value="InterPro"/>
</dbReference>
<evidence type="ECO:0000256" key="7">
    <source>
        <dbReference type="PROSITE-ProRule" id="PRU01379"/>
    </source>
</evidence>
<keyword evidence="4 9" id="KW-0378">Hydrolase</keyword>
<evidence type="ECO:0000313" key="10">
    <source>
        <dbReference type="Proteomes" id="UP000002019"/>
    </source>
</evidence>
<dbReference type="PRINTS" id="PR00765">
    <property type="entry name" value="CRBOXYPTASEA"/>
</dbReference>
<evidence type="ECO:0000256" key="2">
    <source>
        <dbReference type="ARBA" id="ARBA00005988"/>
    </source>
</evidence>
<dbReference type="eggNOG" id="COG2866">
    <property type="taxonomic scope" value="Bacteria"/>
</dbReference>
<dbReference type="AlphaFoldDB" id="B0VJA6"/>
<dbReference type="PANTHER" id="PTHR11532">
    <property type="entry name" value="PROTEASE M14 CARBOXYPEPTIDASE"/>
    <property type="match status" value="1"/>
</dbReference>
<evidence type="ECO:0000256" key="4">
    <source>
        <dbReference type="ARBA" id="ARBA00022801"/>
    </source>
</evidence>
<dbReference type="PROSITE" id="PS00133">
    <property type="entry name" value="CARBOXYPEPT_ZN_2"/>
    <property type="match status" value="1"/>
</dbReference>
<keyword evidence="3" id="KW-0479">Metal-binding</keyword>
<dbReference type="Gene3D" id="2.60.40.1120">
    <property type="entry name" value="Carboxypeptidase-like, regulatory domain"/>
    <property type="match status" value="1"/>
</dbReference>
<keyword evidence="9" id="KW-0645">Protease</keyword>
<dbReference type="SUPFAM" id="SSF53187">
    <property type="entry name" value="Zn-dependent exopeptidases"/>
    <property type="match status" value="1"/>
</dbReference>
<keyword evidence="10" id="KW-1185">Reference proteome</keyword>
<keyword evidence="5" id="KW-0862">Zinc</keyword>
<keyword evidence="6" id="KW-0325">Glycoprotein</keyword>
<reference evidence="9 10" key="1">
    <citation type="journal article" date="2008" name="J. Bacteriol.">
        <title>'Candidatus Cloacamonas acidaminovorans': genome sequence reconstruction provides a first glimpse of a new bacterial division.</title>
        <authorList>
            <person name="Pelletier E."/>
            <person name="Kreimeyer A."/>
            <person name="Bocs S."/>
            <person name="Rouy Z."/>
            <person name="Gyapay G."/>
            <person name="Chouari R."/>
            <person name="Riviere D."/>
            <person name="Ganesan A."/>
            <person name="Daegelen P."/>
            <person name="Sghir A."/>
            <person name="Cohen G.N."/>
            <person name="Medigue C."/>
            <person name="Weissenbach J."/>
            <person name="Le Paslier D."/>
        </authorList>
    </citation>
    <scope>NUCLEOTIDE SEQUENCE [LARGE SCALE GENOMIC DNA]</scope>
    <source>
        <strain evidence="10">Evry</strain>
    </source>
</reference>
<protein>
    <submittedName>
        <fullName evidence="9">Zinc-carboxypeptidase G (Metallocarboxypeptidase G) (CbpG) putative signal peptide</fullName>
        <ecNumber evidence="9">3.4.17.-</ecNumber>
    </submittedName>
</protein>
<dbReference type="RefSeq" id="WP_015425418.1">
    <property type="nucleotide sequence ID" value="NC_020449.1"/>
</dbReference>
<dbReference type="SUPFAM" id="SSF49464">
    <property type="entry name" value="Carboxypeptidase regulatory domain-like"/>
    <property type="match status" value="1"/>
</dbReference>
<comment type="cofactor">
    <cofactor evidence="1">
        <name>Zn(2+)</name>
        <dbReference type="ChEBI" id="CHEBI:29105"/>
    </cofactor>
</comment>
<dbReference type="Proteomes" id="UP000002019">
    <property type="component" value="Chromosome"/>
</dbReference>
<dbReference type="Pfam" id="PF13620">
    <property type="entry name" value="CarboxypepD_reg"/>
    <property type="match status" value="1"/>
</dbReference>
<gene>
    <name evidence="9" type="ordered locus">CLOAM1724</name>
</gene>
<dbReference type="InterPro" id="IPR008969">
    <property type="entry name" value="CarboxyPept-like_regulatory"/>
</dbReference>
<feature type="domain" description="Peptidase M14" evidence="8">
    <location>
        <begin position="99"/>
        <end position="378"/>
    </location>
</feature>
<dbReference type="Gene3D" id="3.40.630.10">
    <property type="entry name" value="Zn peptidases"/>
    <property type="match status" value="1"/>
</dbReference>
<sequence length="620" mass="69010">MRKTILVALLLLLAFSLFAKEWNQYYFRFELADKTTLPEISNIISIDNVRGNWVYAYANDEEYSKFRELGLKTQLLPSPASLIEPVMSSDVKQTKLWDSYPTYNSYVNTMNSFAANYPNLCQIVNAGTTVNGRSLLFAKISDNVNIAEAEPEVMYTSTIHGDETTGFVLMLRLIDTLLSSYGTDQRLTNLINNLEIWICPNTNPDGTYYGGNNSVSGARRYNYNGYDLNRNFPDPNGNQYSGQPLQQETTLMMNLANNHHFVYSVNFHGGAEVVNYPWDYTYTAHPDENWYISTSFVYANNAIANGPSGYFTSVSSNGITNGADWYIITGGRQDWMNYSAHCREVTIEISNTKMPSASTLPGYWNYNYEAMISYLEQAMYGIHGIVQDPYGNPLSATITVNGYDNSYSTVITDPAKGDFYRYLSPGTYNLTISASGFPDKTISGVVVNANTATSISVTMGELPHYQQITLSPGWNMLSFNVDLGTNNFSSVFGSNLLQIKDTAKSYAPSMPSYFNTLSSLQSAKGYWVNNSSAQNLSIQGQLLNTSNYPIALNSGWNLIPYLPDNSLPVASAIASILTKTQEVRYLSSVWNPVSGGTLSVLEPGKAYWIRVSEPCQLLYP</sequence>
<evidence type="ECO:0000256" key="6">
    <source>
        <dbReference type="ARBA" id="ARBA00023180"/>
    </source>
</evidence>
<proteinExistence type="inferred from homology"/>
<dbReference type="GO" id="GO:0005615">
    <property type="term" value="C:extracellular space"/>
    <property type="evidence" value="ECO:0007669"/>
    <property type="project" value="TreeGrafter"/>
</dbReference>
<evidence type="ECO:0000256" key="5">
    <source>
        <dbReference type="ARBA" id="ARBA00022833"/>
    </source>
</evidence>
<dbReference type="PANTHER" id="PTHR11532:SF57">
    <property type="entry name" value="CARBOXYPEPTIDASE D, B"/>
    <property type="match status" value="1"/>
</dbReference>
<feature type="active site" description="Proton donor/acceptor" evidence="7">
    <location>
        <position position="348"/>
    </location>
</feature>
<dbReference type="InterPro" id="IPR050753">
    <property type="entry name" value="Peptidase_M14_domain"/>
</dbReference>
<dbReference type="EMBL" id="CU466930">
    <property type="protein sequence ID" value="CAO81560.1"/>
    <property type="molecule type" value="Genomic_DNA"/>
</dbReference>
<name>B0VJA6_CLOAI</name>
<evidence type="ECO:0000313" key="9">
    <source>
        <dbReference type="EMBL" id="CAO81560.1"/>
    </source>
</evidence>
<evidence type="ECO:0000256" key="3">
    <source>
        <dbReference type="ARBA" id="ARBA00022723"/>
    </source>
</evidence>
<dbReference type="GO" id="GO:0008270">
    <property type="term" value="F:zinc ion binding"/>
    <property type="evidence" value="ECO:0007669"/>
    <property type="project" value="InterPro"/>
</dbReference>
<dbReference type="PROSITE" id="PS52035">
    <property type="entry name" value="PEPTIDASE_M14"/>
    <property type="match status" value="1"/>
</dbReference>
<dbReference type="GO" id="GO:0016485">
    <property type="term" value="P:protein processing"/>
    <property type="evidence" value="ECO:0007669"/>
    <property type="project" value="TreeGrafter"/>
</dbReference>
<keyword evidence="9" id="KW-0121">Carboxypeptidase</keyword>
<dbReference type="HOGENOM" id="CLU_440559_0_0_0"/>
<dbReference type="Pfam" id="PF00246">
    <property type="entry name" value="Peptidase_M14"/>
    <property type="match status" value="1"/>
</dbReference>
<dbReference type="CDD" id="cd18173">
    <property type="entry name" value="M14_CP_bacteria"/>
    <property type="match status" value="1"/>
</dbReference>
<dbReference type="STRING" id="459349.CLOAM1724"/>
<evidence type="ECO:0000256" key="1">
    <source>
        <dbReference type="ARBA" id="ARBA00001947"/>
    </source>
</evidence>
<dbReference type="SMART" id="SM00631">
    <property type="entry name" value="Zn_pept"/>
    <property type="match status" value="1"/>
</dbReference>
<organism evidence="9 10">
    <name type="scientific">Cloacimonas acidaminovorans (strain Evry)</name>
    <dbReference type="NCBI Taxonomy" id="459349"/>
    <lineage>
        <taxon>Bacteria</taxon>
        <taxon>Pseudomonadati</taxon>
        <taxon>Candidatus Cloacimonadota</taxon>
        <taxon>Candidatus Cloacimonadia</taxon>
        <taxon>Candidatus Cloacimonadales</taxon>
        <taxon>Candidatus Cloacimonadaceae</taxon>
        <taxon>Candidatus Cloacimonas</taxon>
    </lineage>
</organism>
<dbReference type="GO" id="GO:0006518">
    <property type="term" value="P:peptide metabolic process"/>
    <property type="evidence" value="ECO:0007669"/>
    <property type="project" value="TreeGrafter"/>
</dbReference>
<dbReference type="KEGG" id="caci:CLOAM1724"/>
<comment type="similarity">
    <text evidence="2 7">Belongs to the peptidase M14 family.</text>
</comment>
<dbReference type="CDD" id="cd11308">
    <property type="entry name" value="Peptidase_M14NE-CP-C_like"/>
    <property type="match status" value="1"/>
</dbReference>
<dbReference type="OrthoDB" id="1489094at2"/>
<dbReference type="InterPro" id="IPR057247">
    <property type="entry name" value="CARBOXYPEPT_ZN_2"/>
</dbReference>